<reference evidence="1 2" key="1">
    <citation type="journal article" date="2019" name="Sci. Rep.">
        <title>Orb-weaving spider Araneus ventricosus genome elucidates the spidroin gene catalogue.</title>
        <authorList>
            <person name="Kono N."/>
            <person name="Nakamura H."/>
            <person name="Ohtoshi R."/>
            <person name="Moran D.A.P."/>
            <person name="Shinohara A."/>
            <person name="Yoshida Y."/>
            <person name="Fujiwara M."/>
            <person name="Mori M."/>
            <person name="Tomita M."/>
            <person name="Arakawa K."/>
        </authorList>
    </citation>
    <scope>NUCLEOTIDE SEQUENCE [LARGE SCALE GENOMIC DNA]</scope>
</reference>
<dbReference type="EMBL" id="BGPR01000680">
    <property type="protein sequence ID" value="GBM31326.1"/>
    <property type="molecule type" value="Genomic_DNA"/>
</dbReference>
<evidence type="ECO:0000313" key="1">
    <source>
        <dbReference type="EMBL" id="GBM31326.1"/>
    </source>
</evidence>
<sequence length="214" mass="25438">MLKAIHKQRRVDWAKYNQNWKDQWHHVIFSDEKKFNLDDPDGLEFNLHDMRKKRKSSPKDSKYNYGSGEVMVTGANRGIGLEFLKQLVELPKPPRFVFATYRDENKTQRNAATRRGIDSTSRGEYNRQNLDFIVKIWLRWDRPERDEEENELGSPVSQKADNDLRLSSMVLFPVHNTYTYFGKNSMHIREDINIFLKNPEGSQKIPFIIWKPYT</sequence>
<gene>
    <name evidence="1" type="ORF">AVEN_91315_1</name>
</gene>
<evidence type="ECO:0000313" key="2">
    <source>
        <dbReference type="Proteomes" id="UP000499080"/>
    </source>
</evidence>
<dbReference type="AlphaFoldDB" id="A0A4Y2ETH2"/>
<dbReference type="Gene3D" id="3.30.420.10">
    <property type="entry name" value="Ribonuclease H-like superfamily/Ribonuclease H"/>
    <property type="match status" value="1"/>
</dbReference>
<comment type="caution">
    <text evidence="1">The sequence shown here is derived from an EMBL/GenBank/DDBJ whole genome shotgun (WGS) entry which is preliminary data.</text>
</comment>
<dbReference type="Proteomes" id="UP000499080">
    <property type="component" value="Unassembled WGS sequence"/>
</dbReference>
<proteinExistence type="predicted"/>
<keyword evidence="2" id="KW-1185">Reference proteome</keyword>
<dbReference type="OrthoDB" id="5296at2759"/>
<accession>A0A4Y2ETH2</accession>
<organism evidence="1 2">
    <name type="scientific">Araneus ventricosus</name>
    <name type="common">Orbweaver spider</name>
    <name type="synonym">Epeira ventricosa</name>
    <dbReference type="NCBI Taxonomy" id="182803"/>
    <lineage>
        <taxon>Eukaryota</taxon>
        <taxon>Metazoa</taxon>
        <taxon>Ecdysozoa</taxon>
        <taxon>Arthropoda</taxon>
        <taxon>Chelicerata</taxon>
        <taxon>Arachnida</taxon>
        <taxon>Araneae</taxon>
        <taxon>Araneomorphae</taxon>
        <taxon>Entelegynae</taxon>
        <taxon>Araneoidea</taxon>
        <taxon>Araneidae</taxon>
        <taxon>Araneus</taxon>
    </lineage>
</organism>
<dbReference type="InterPro" id="IPR036397">
    <property type="entry name" value="RNaseH_sf"/>
</dbReference>
<protein>
    <submittedName>
        <fullName evidence="1">Uncharacterized protein</fullName>
    </submittedName>
</protein>
<dbReference type="GO" id="GO:0003676">
    <property type="term" value="F:nucleic acid binding"/>
    <property type="evidence" value="ECO:0007669"/>
    <property type="project" value="InterPro"/>
</dbReference>
<dbReference type="InterPro" id="IPR036291">
    <property type="entry name" value="NAD(P)-bd_dom_sf"/>
</dbReference>
<name>A0A4Y2ETH2_ARAVE</name>
<dbReference type="SUPFAM" id="SSF51735">
    <property type="entry name" value="NAD(P)-binding Rossmann-fold domains"/>
    <property type="match status" value="1"/>
</dbReference>